<feature type="compositionally biased region" description="Polar residues" evidence="3">
    <location>
        <begin position="455"/>
        <end position="466"/>
    </location>
</feature>
<feature type="domain" description="Glutamate synthase" evidence="4">
    <location>
        <begin position="98"/>
        <end position="412"/>
    </location>
</feature>
<dbReference type="CDD" id="cd02808">
    <property type="entry name" value="GltS_FMN"/>
    <property type="match status" value="1"/>
</dbReference>
<sequence length="466" mass="50432">MLASWMMMKMMDPVMDEAMVKMMTEDYPDNPMLLVTAATKMNPVAIIEAMMRAESGKELTRPLGSPVVLSPWEKILLNPKQLFTFPVPDYKQVNTRTVIGPQAKRPLTLDIPILITGMSYGGSLSLEVKTALARGSAMAGTSTNTGESAVTQEERDAARFLIGQYNRGGWLNTPDQLSRLDAIEIQMGQGAWGGAVDEPITASKIGGHLREAWHLEEGQNTGISARMPGIQTVQDFINLVNGLKASYDVPVGIKIAGTDYIEYELAVIARTEADFIVVDGAEGGTSHANPTLQDNVGLPTLHTLVRTVDWLEEQGLRERISVICTGGLTTPGHFLKAVALGADAVYIGSIALMAALQTQATKALPQTTPPQLALYDGRLTDKLDVDKAAAHLANFLRSCTAEMQLAVQAVGKTAMNELNRQDLVTVDYDLAEFAKIRYAGSRRRPEVSSRPGLHSSVSSQPAIELQ</sequence>
<evidence type="ECO:0000313" key="5">
    <source>
        <dbReference type="EMBL" id="VBB07007.1"/>
    </source>
</evidence>
<dbReference type="Gene3D" id="3.20.20.70">
    <property type="entry name" value="Aldolase class I"/>
    <property type="match status" value="1"/>
</dbReference>
<organism evidence="5 6">
    <name type="scientific">Lucifera butyrica</name>
    <dbReference type="NCBI Taxonomy" id="1351585"/>
    <lineage>
        <taxon>Bacteria</taxon>
        <taxon>Bacillati</taxon>
        <taxon>Bacillota</taxon>
        <taxon>Negativicutes</taxon>
        <taxon>Veillonellales</taxon>
        <taxon>Veillonellaceae</taxon>
        <taxon>Lucifera</taxon>
    </lineage>
</organism>
<evidence type="ECO:0000256" key="3">
    <source>
        <dbReference type="SAM" id="MobiDB-lite"/>
    </source>
</evidence>
<evidence type="ECO:0000313" key="6">
    <source>
        <dbReference type="Proteomes" id="UP000277811"/>
    </source>
</evidence>
<dbReference type="SUPFAM" id="SSF51395">
    <property type="entry name" value="FMN-linked oxidoreductases"/>
    <property type="match status" value="1"/>
</dbReference>
<dbReference type="GO" id="GO:0006537">
    <property type="term" value="P:glutamate biosynthetic process"/>
    <property type="evidence" value="ECO:0007669"/>
    <property type="project" value="InterPro"/>
</dbReference>
<protein>
    <submittedName>
        <fullName evidence="5">Aldolase-type tim barrel</fullName>
    </submittedName>
</protein>
<dbReference type="Pfam" id="PF01645">
    <property type="entry name" value="Glu_synthase"/>
    <property type="match status" value="1"/>
</dbReference>
<dbReference type="InterPro" id="IPR024188">
    <property type="entry name" value="GltB"/>
</dbReference>
<dbReference type="InterPro" id="IPR002932">
    <property type="entry name" value="Glu_synthdom"/>
</dbReference>
<dbReference type="OrthoDB" id="9758182at2"/>
<dbReference type="PANTHER" id="PTHR43819:SF1">
    <property type="entry name" value="ARCHAEAL-TYPE GLUTAMATE SYNTHASE [NADPH]"/>
    <property type="match status" value="1"/>
</dbReference>
<name>A0A498R7W5_9FIRM</name>
<dbReference type="InterPro" id="IPR013785">
    <property type="entry name" value="Aldolase_TIM"/>
</dbReference>
<dbReference type="PIRSF" id="PIRSF006429">
    <property type="entry name" value="GOGAT_lg_2"/>
    <property type="match status" value="1"/>
</dbReference>
<gene>
    <name evidence="5" type="ORF">LUCI_2251</name>
</gene>
<accession>A0A498R7W5</accession>
<dbReference type="RefSeq" id="WP_122627954.1">
    <property type="nucleotide sequence ID" value="NZ_UPPP01000070.1"/>
</dbReference>
<comment type="similarity">
    <text evidence="1 2">Belongs to the glutamate synthase family.</text>
</comment>
<evidence type="ECO:0000256" key="1">
    <source>
        <dbReference type="ARBA" id="ARBA00009716"/>
    </source>
</evidence>
<reference evidence="5 6" key="1">
    <citation type="submission" date="2018-06" db="EMBL/GenBank/DDBJ databases">
        <authorList>
            <person name="Strepis N."/>
        </authorList>
    </citation>
    <scope>NUCLEOTIDE SEQUENCE [LARGE SCALE GENOMIC DNA]</scope>
    <source>
        <strain evidence="5">LUCI</strain>
    </source>
</reference>
<keyword evidence="6" id="KW-1185">Reference proteome</keyword>
<dbReference type="GO" id="GO:0015930">
    <property type="term" value="F:glutamate synthase activity"/>
    <property type="evidence" value="ECO:0007669"/>
    <property type="project" value="InterPro"/>
</dbReference>
<evidence type="ECO:0000256" key="2">
    <source>
        <dbReference type="PIRNR" id="PIRNR006429"/>
    </source>
</evidence>
<dbReference type="PANTHER" id="PTHR43819">
    <property type="entry name" value="ARCHAEAL-TYPE GLUTAMATE SYNTHASE [NADPH]"/>
    <property type="match status" value="1"/>
</dbReference>
<proteinExistence type="inferred from homology"/>
<feature type="region of interest" description="Disordered" evidence="3">
    <location>
        <begin position="444"/>
        <end position="466"/>
    </location>
</feature>
<evidence type="ECO:0000259" key="4">
    <source>
        <dbReference type="Pfam" id="PF01645"/>
    </source>
</evidence>
<dbReference type="AlphaFoldDB" id="A0A498R7W5"/>
<dbReference type="EMBL" id="UPPP01000070">
    <property type="protein sequence ID" value="VBB07007.1"/>
    <property type="molecule type" value="Genomic_DNA"/>
</dbReference>
<dbReference type="Proteomes" id="UP000277811">
    <property type="component" value="Unassembled WGS sequence"/>
</dbReference>